<dbReference type="NCBIfam" id="NF007148">
    <property type="entry name" value="PRK09585.3-2"/>
    <property type="match status" value="1"/>
</dbReference>
<dbReference type="Gene3D" id="3.30.420.40">
    <property type="match status" value="2"/>
</dbReference>
<dbReference type="GO" id="GO:0009254">
    <property type="term" value="P:peptidoglycan turnover"/>
    <property type="evidence" value="ECO:0007669"/>
    <property type="project" value="UniProtKB-UniRule"/>
</dbReference>
<comment type="function">
    <text evidence="1">Catalyzes the specific phosphorylation of 1,6-anhydro-N-acetylmuramic acid (anhMurNAc) with the simultaneous cleavage of the 1,6-anhydro ring, generating MurNAc-6-P. Is required for the utilization of anhMurNAc either imported from the medium or derived from its own cell wall murein, and thus plays a role in cell wall recycling.</text>
</comment>
<dbReference type="EC" id="2.7.1.170" evidence="1"/>
<dbReference type="KEGG" id="tee:Tel_16705"/>
<keyword evidence="1" id="KW-0067">ATP-binding</keyword>
<dbReference type="InterPro" id="IPR005338">
    <property type="entry name" value="Anhydro_N_Ac-Mur_kinase"/>
</dbReference>
<dbReference type="GO" id="GO:0006040">
    <property type="term" value="P:amino sugar metabolic process"/>
    <property type="evidence" value="ECO:0007669"/>
    <property type="project" value="InterPro"/>
</dbReference>
<dbReference type="Pfam" id="PF03702">
    <property type="entry name" value="AnmK"/>
    <property type="match status" value="1"/>
</dbReference>
<dbReference type="NCBIfam" id="NF007139">
    <property type="entry name" value="PRK09585.1-3"/>
    <property type="match status" value="1"/>
</dbReference>
<dbReference type="CDD" id="cd24050">
    <property type="entry name" value="ASKHA_NBD_ANMK"/>
    <property type="match status" value="1"/>
</dbReference>
<keyword evidence="1" id="KW-0808">Transferase</keyword>
<proteinExistence type="inferred from homology"/>
<dbReference type="HAMAP" id="MF_01270">
    <property type="entry name" value="AnhMurNAc_kinase"/>
    <property type="match status" value="1"/>
</dbReference>
<dbReference type="PANTHER" id="PTHR30605">
    <property type="entry name" value="ANHYDRO-N-ACETYLMURAMIC ACID KINASE"/>
    <property type="match status" value="1"/>
</dbReference>
<keyword evidence="1" id="KW-0119">Carbohydrate metabolism</keyword>
<protein>
    <recommendedName>
        <fullName evidence="1">Anhydro-N-acetylmuramic acid kinase</fullName>
        <ecNumber evidence="1">2.7.1.170</ecNumber>
    </recommendedName>
    <alternativeName>
        <fullName evidence="1">AnhMurNAc kinase</fullName>
    </alternativeName>
</protein>
<evidence type="ECO:0000256" key="1">
    <source>
        <dbReference type="HAMAP-Rule" id="MF_01270"/>
    </source>
</evidence>
<gene>
    <name evidence="1" type="primary">anmK</name>
    <name evidence="2" type="ORF">Tel_16705</name>
</gene>
<dbReference type="STRING" id="1748243.Tel_16705"/>
<keyword evidence="1" id="KW-0547">Nucleotide-binding</keyword>
<feature type="binding site" evidence="1">
    <location>
        <begin position="10"/>
        <end position="17"/>
    </location>
    <ligand>
        <name>ATP</name>
        <dbReference type="ChEBI" id="CHEBI:30616"/>
    </ligand>
</feature>
<dbReference type="UniPathway" id="UPA00544"/>
<dbReference type="SUPFAM" id="SSF53067">
    <property type="entry name" value="Actin-like ATPase domain"/>
    <property type="match status" value="1"/>
</dbReference>
<keyword evidence="3" id="KW-1185">Reference proteome</keyword>
<dbReference type="GO" id="GO:0097175">
    <property type="term" value="P:1,6-anhydro-N-acetyl-beta-muramic acid catabolic process"/>
    <property type="evidence" value="ECO:0007669"/>
    <property type="project" value="UniProtKB-UniRule"/>
</dbReference>
<dbReference type="GO" id="GO:0016301">
    <property type="term" value="F:kinase activity"/>
    <property type="evidence" value="ECO:0007669"/>
    <property type="project" value="UniProtKB-KW"/>
</dbReference>
<dbReference type="GO" id="GO:0005524">
    <property type="term" value="F:ATP binding"/>
    <property type="evidence" value="ECO:0007669"/>
    <property type="project" value="UniProtKB-UniRule"/>
</dbReference>
<dbReference type="AlphaFoldDB" id="A0A0S2THR7"/>
<dbReference type="GO" id="GO:0016773">
    <property type="term" value="F:phosphotransferase activity, alcohol group as acceptor"/>
    <property type="evidence" value="ECO:0007669"/>
    <property type="project" value="UniProtKB-UniRule"/>
</dbReference>
<organism evidence="2 3">
    <name type="scientific">Candidatus Tenderia electrophaga</name>
    <dbReference type="NCBI Taxonomy" id="1748243"/>
    <lineage>
        <taxon>Bacteria</taxon>
        <taxon>Pseudomonadati</taxon>
        <taxon>Pseudomonadota</taxon>
        <taxon>Gammaproteobacteria</taxon>
        <taxon>Candidatus Tenderiales</taxon>
        <taxon>Candidatus Tenderiaceae</taxon>
        <taxon>Candidatus Tenderia</taxon>
    </lineage>
</organism>
<dbReference type="PANTHER" id="PTHR30605:SF0">
    <property type="entry name" value="ANHYDRO-N-ACETYLMURAMIC ACID KINASE"/>
    <property type="match status" value="1"/>
</dbReference>
<sequence>MAYFIGLMSGTSMDAIDAAALDLRDNACRLVACHSHPIPYPLGERLQRLIRSETFNVRELGSLDVELGRLFADAVKQLLREHTLTPGDITAIGSHGQTVFHAPDDDPPFTLQIGDPNSIAQLTGITTVADLRRRDMAAGGQGAPLATAFHDRYFRSGKHNRVILNIGGIANITVLAADQDTSVFGFDTGPGNCLLDNWIQQHRDERFDRDGAWGAGGTVNNALLFRLLADPYLAAPPPKSTGREHFNLHWLQQHSLDDSPQNIQATLTQLTVESIAAAIEAHAPHTDELFICGGGAYNSHLVRSLEQRLGRISIATTSELGIAPDWVEAAAFAWLAQQTLENRPGNLPDVTGASEAVILGGVYAGHLDGQ</sequence>
<comment type="pathway">
    <text evidence="1">Cell wall biogenesis; peptidoglycan recycling.</text>
</comment>
<accession>A0A0S2THR7</accession>
<reference evidence="2" key="1">
    <citation type="submission" date="2015-10" db="EMBL/GenBank/DDBJ databases">
        <title>Description of Candidatus Tenderia electrophaga gen. nov, sp. nov., an Uncultivated Electroautotroph from a Biocathode Enrichment.</title>
        <authorList>
            <person name="Eddie B.J."/>
            <person name="Malanoski A.P."/>
            <person name="Wang Z."/>
            <person name="Hall R.J."/>
            <person name="Oh S.D."/>
            <person name="Heiner C."/>
            <person name="Lin B."/>
            <person name="Strycharz-Glaven S.M."/>
        </authorList>
    </citation>
    <scope>NUCLEOTIDE SEQUENCE [LARGE SCALE GENOMIC DNA]</scope>
    <source>
        <strain evidence="2">NRL1</strain>
    </source>
</reference>
<comment type="catalytic activity">
    <reaction evidence="1">
        <text>1,6-anhydro-N-acetyl-beta-muramate + ATP + H2O = N-acetyl-D-muramate 6-phosphate + ADP + H(+)</text>
        <dbReference type="Rhea" id="RHEA:24952"/>
        <dbReference type="ChEBI" id="CHEBI:15377"/>
        <dbReference type="ChEBI" id="CHEBI:15378"/>
        <dbReference type="ChEBI" id="CHEBI:30616"/>
        <dbReference type="ChEBI" id="CHEBI:58690"/>
        <dbReference type="ChEBI" id="CHEBI:58722"/>
        <dbReference type="ChEBI" id="CHEBI:456216"/>
        <dbReference type="EC" id="2.7.1.170"/>
    </reaction>
</comment>
<dbReference type="Proteomes" id="UP000055136">
    <property type="component" value="Chromosome"/>
</dbReference>
<comment type="similarity">
    <text evidence="1">Belongs to the anhydro-N-acetylmuramic acid kinase family.</text>
</comment>
<dbReference type="EMBL" id="CP013099">
    <property type="protein sequence ID" value="ALP54660.1"/>
    <property type="molecule type" value="Genomic_DNA"/>
</dbReference>
<comment type="pathway">
    <text evidence="1">Amino-sugar metabolism; 1,6-anhydro-N-acetylmuramate degradation.</text>
</comment>
<evidence type="ECO:0000313" key="2">
    <source>
        <dbReference type="EMBL" id="ALP54660.1"/>
    </source>
</evidence>
<evidence type="ECO:0000313" key="3">
    <source>
        <dbReference type="Proteomes" id="UP000055136"/>
    </source>
</evidence>
<dbReference type="InterPro" id="IPR043129">
    <property type="entry name" value="ATPase_NBD"/>
</dbReference>
<dbReference type="UniPathway" id="UPA00343"/>
<keyword evidence="1 2" id="KW-0418">Kinase</keyword>
<name>A0A0S2THR7_9GAMM</name>